<feature type="domain" description="Mur ligase C-terminal" evidence="4">
    <location>
        <begin position="321"/>
        <end position="444"/>
    </location>
</feature>
<keyword evidence="7" id="KW-1185">Reference proteome</keyword>
<dbReference type="InterPro" id="IPR004101">
    <property type="entry name" value="Mur_ligase_C"/>
</dbReference>
<dbReference type="EMBL" id="JBHUEM010000003">
    <property type="protein sequence ID" value="MFD1735483.1"/>
    <property type="molecule type" value="Genomic_DNA"/>
</dbReference>
<dbReference type="InterPro" id="IPR036615">
    <property type="entry name" value="Mur_ligase_C_dom_sf"/>
</dbReference>
<dbReference type="GO" id="GO:0047480">
    <property type="term" value="F:UDP-N-acetylmuramoyl-tripeptide-D-alanyl-D-alanine ligase activity"/>
    <property type="evidence" value="ECO:0007669"/>
    <property type="project" value="UniProtKB-EC"/>
</dbReference>
<dbReference type="PANTHER" id="PTHR43024">
    <property type="entry name" value="UDP-N-ACETYLMURAMOYL-TRIPEPTIDE--D-ALANYL-D-ALANINE LIGASE"/>
    <property type="match status" value="1"/>
</dbReference>
<evidence type="ECO:0000313" key="7">
    <source>
        <dbReference type="Proteomes" id="UP001597214"/>
    </source>
</evidence>
<keyword evidence="1 6" id="KW-0436">Ligase</keyword>
<evidence type="ECO:0000256" key="3">
    <source>
        <dbReference type="ARBA" id="ARBA00022840"/>
    </source>
</evidence>
<dbReference type="Proteomes" id="UP001597214">
    <property type="component" value="Unassembled WGS sequence"/>
</dbReference>
<name>A0ABW4LKC3_9BACI</name>
<dbReference type="SUPFAM" id="SSF53244">
    <property type="entry name" value="MurD-like peptide ligases, peptide-binding domain"/>
    <property type="match status" value="1"/>
</dbReference>
<dbReference type="EC" id="6.3.2.10" evidence="6"/>
<evidence type="ECO:0000256" key="1">
    <source>
        <dbReference type="ARBA" id="ARBA00022598"/>
    </source>
</evidence>
<dbReference type="SUPFAM" id="SSF53623">
    <property type="entry name" value="MurD-like peptide ligases, catalytic domain"/>
    <property type="match status" value="1"/>
</dbReference>
<sequence length="460" mass="51768">MKKIELQEIIKAIGGTVISGHQNPAIHYVSRRSDSTLWKNHTMFFHPPGEKNLHIHSSIKSAVIITRNPARVKNYGSKVTIVKVENVRRAYWNFVYYYRSLFNIPFISVTGTCGKTTTKEMISWILAFDRKVNKTNKSQNVLAMNLNYLLNVDETTGATVIEAAVSSVGNLQTSCRYFRPQIGVLTSIGIDHLNGFPTFEAYRNEKAKIFSCVGSKGTVIVNSDDKHIRKLDLSRYKGKIIWYGKSKQSEFRIKDIHYGLNGMDFSLYHNRKKYKLFVPGYGEHNVYNAVAAIAVAYKLGVDIIESGRRLKSFKHIERHTQVLQGAKGSTLIDDTWSTNPTSILAALDVLKNISKDKKKIAVIGDIKWLGKHTQKAHLDVGEMVARSDVDFLITIGKDAGLISDRAIELGLNPKQVFKHQSAKEAYHTLNSIINQDTVVLVKTSMKQSFSTLIGKLKAYN</sequence>
<evidence type="ECO:0000313" key="6">
    <source>
        <dbReference type="EMBL" id="MFD1735483.1"/>
    </source>
</evidence>
<comment type="caution">
    <text evidence="6">The sequence shown here is derived from an EMBL/GenBank/DDBJ whole genome shotgun (WGS) entry which is preliminary data.</text>
</comment>
<dbReference type="Gene3D" id="3.90.190.20">
    <property type="entry name" value="Mur ligase, C-terminal domain"/>
    <property type="match status" value="1"/>
</dbReference>
<dbReference type="InterPro" id="IPR013221">
    <property type="entry name" value="Mur_ligase_cen"/>
</dbReference>
<organism evidence="6 7">
    <name type="scientific">Bacillus salitolerans</name>
    <dbReference type="NCBI Taxonomy" id="1437434"/>
    <lineage>
        <taxon>Bacteria</taxon>
        <taxon>Bacillati</taxon>
        <taxon>Bacillota</taxon>
        <taxon>Bacilli</taxon>
        <taxon>Bacillales</taxon>
        <taxon>Bacillaceae</taxon>
        <taxon>Bacillus</taxon>
    </lineage>
</organism>
<accession>A0ABW4LKC3</accession>
<keyword evidence="2" id="KW-0547">Nucleotide-binding</keyword>
<feature type="domain" description="Mur ligase central" evidence="5">
    <location>
        <begin position="109"/>
        <end position="296"/>
    </location>
</feature>
<keyword evidence="3" id="KW-0067">ATP-binding</keyword>
<dbReference type="PANTHER" id="PTHR43024:SF1">
    <property type="entry name" value="UDP-N-ACETYLMURAMOYL-TRIPEPTIDE--D-ALANYL-D-ALANINE LIGASE"/>
    <property type="match status" value="1"/>
</dbReference>
<dbReference type="RefSeq" id="WP_377926583.1">
    <property type="nucleotide sequence ID" value="NZ_JBHUEM010000003.1"/>
</dbReference>
<dbReference type="Gene3D" id="3.40.1190.10">
    <property type="entry name" value="Mur-like, catalytic domain"/>
    <property type="match status" value="1"/>
</dbReference>
<reference evidence="7" key="1">
    <citation type="journal article" date="2019" name="Int. J. Syst. Evol. Microbiol.">
        <title>The Global Catalogue of Microorganisms (GCM) 10K type strain sequencing project: providing services to taxonomists for standard genome sequencing and annotation.</title>
        <authorList>
            <consortium name="The Broad Institute Genomics Platform"/>
            <consortium name="The Broad Institute Genome Sequencing Center for Infectious Disease"/>
            <person name="Wu L."/>
            <person name="Ma J."/>
        </authorList>
    </citation>
    <scope>NUCLEOTIDE SEQUENCE [LARGE SCALE GENOMIC DNA]</scope>
    <source>
        <strain evidence="7">CCUG 49339</strain>
    </source>
</reference>
<dbReference type="Pfam" id="PF02875">
    <property type="entry name" value="Mur_ligase_C"/>
    <property type="match status" value="1"/>
</dbReference>
<evidence type="ECO:0000259" key="5">
    <source>
        <dbReference type="Pfam" id="PF08245"/>
    </source>
</evidence>
<evidence type="ECO:0000259" key="4">
    <source>
        <dbReference type="Pfam" id="PF02875"/>
    </source>
</evidence>
<gene>
    <name evidence="6" type="primary">murF</name>
    <name evidence="6" type="ORF">ACFSCX_02800</name>
</gene>
<dbReference type="Pfam" id="PF08245">
    <property type="entry name" value="Mur_ligase_M"/>
    <property type="match status" value="1"/>
</dbReference>
<evidence type="ECO:0000256" key="2">
    <source>
        <dbReference type="ARBA" id="ARBA00022741"/>
    </source>
</evidence>
<dbReference type="InterPro" id="IPR051046">
    <property type="entry name" value="MurCDEF_CellWall_CoF430Synth"/>
</dbReference>
<dbReference type="InterPro" id="IPR036565">
    <property type="entry name" value="Mur-like_cat_sf"/>
</dbReference>
<proteinExistence type="predicted"/>
<protein>
    <submittedName>
        <fullName evidence="6">UDP-N-acetylmuramoyl-tripeptide--D-alanyl-D-alanine ligase</fullName>
        <ecNumber evidence="6">6.3.2.10</ecNumber>
    </submittedName>
</protein>